<dbReference type="InterPro" id="IPR001764">
    <property type="entry name" value="Glyco_hydro_3_N"/>
</dbReference>
<sequence length="762" mass="81180">MRISIKLALLASAATLSLSFPGYAQAQAPAALAEPAQKPWLNANQSADARVEQILKEMTQAEKLTLVFGHFASDGAWMNVRGDINGLNWTQPKDSRHQSAGFVYGVPRLGIPHQWQTDAGVGVASQRGPTPRLRTALPSGMLTAATWDRDLAFKGGAMIGKEARQSGFNVQLAGGVNLVREPRNGRNFEYGGEDPLLAGIIVGEQIRGIQSNNIISTVKHYSANAQETNRFTLSANMSDKAARESDLLAFQFAIEVGNPASVMCAYNRYNGVYACEHPYLLTEVLKTDWGYKGYVMSDWGATHSTIPAANAGLDQQSGYPFDKSNYFAGPLKEAVDNGFVKPERLDDMARRILWGMVSTGLFDKPIDQTKVADANIDFAANAKVTQADAEGGIVLLKNERNLLPIAATAKKVVVIGGHADKGVLSGGGSSQVYGLGGNAVPDTSKYANEFPGPITYYPDAPVAGIKARTKAEVVYHDGKDIKAAAKAARGADVVIVFGSQWTGESFDAELKLDHGGDALIDAVARANKKTVVVLQTGGPVFMPWLSKVGAVVEAWYPGSSGGTALARVLTGEISPSGRLPVTFPASLSQLPRPKLDGDNSKPDLRPDVNYDIEGAAIGYKWFDLKGHKPLFAFGHGLSYSTFAYSDLKATDANGKLTVSFTVTNTGKAEAADVPQVYVSPVAGGWEAPKRLGGWDKVNLTPGSSKTLTVTVDPRLLGAYDTPSKTWKIAAGDYKVSLAKSAVDTGQSVTIALPERTLNVQGK</sequence>
<dbReference type="EMBL" id="JAQQKV010000001">
    <property type="protein sequence ID" value="MDC7675723.1"/>
    <property type="molecule type" value="Genomic_DNA"/>
</dbReference>
<dbReference type="Gene3D" id="3.20.20.300">
    <property type="entry name" value="Glycoside hydrolase, family 3, N-terminal domain"/>
    <property type="match status" value="1"/>
</dbReference>
<evidence type="ECO:0000256" key="3">
    <source>
        <dbReference type="SAM" id="SignalP"/>
    </source>
</evidence>
<dbReference type="InterPro" id="IPR036881">
    <property type="entry name" value="Glyco_hydro_3_C_sf"/>
</dbReference>
<dbReference type="PANTHER" id="PTHR42715:SF10">
    <property type="entry name" value="BETA-GLUCOSIDASE"/>
    <property type="match status" value="1"/>
</dbReference>
<evidence type="ECO:0000313" key="5">
    <source>
        <dbReference type="EMBL" id="MDC7675723.1"/>
    </source>
</evidence>
<dbReference type="InterPro" id="IPR036962">
    <property type="entry name" value="Glyco_hydro_3_N_sf"/>
</dbReference>
<dbReference type="RefSeq" id="WP_272744050.1">
    <property type="nucleotide sequence ID" value="NZ_JAQQKV010000001.1"/>
</dbReference>
<comment type="similarity">
    <text evidence="1">Belongs to the glycosyl hydrolase 3 family.</text>
</comment>
<evidence type="ECO:0000313" key="6">
    <source>
        <dbReference type="Proteomes" id="UP001218579"/>
    </source>
</evidence>
<feature type="domain" description="Fibronectin type III-like" evidence="4">
    <location>
        <begin position="672"/>
        <end position="741"/>
    </location>
</feature>
<evidence type="ECO:0000259" key="4">
    <source>
        <dbReference type="SMART" id="SM01217"/>
    </source>
</evidence>
<dbReference type="InterPro" id="IPR050288">
    <property type="entry name" value="Cellulose_deg_GH3"/>
</dbReference>
<keyword evidence="3" id="KW-0732">Signal</keyword>
<comment type="caution">
    <text evidence="5">The sequence shown here is derived from an EMBL/GenBank/DDBJ whole genome shotgun (WGS) entry which is preliminary data.</text>
</comment>
<dbReference type="InterPro" id="IPR002772">
    <property type="entry name" value="Glyco_hydro_3_C"/>
</dbReference>
<dbReference type="SUPFAM" id="SSF51445">
    <property type="entry name" value="(Trans)glycosidases"/>
    <property type="match status" value="1"/>
</dbReference>
<reference evidence="5 6" key="1">
    <citation type="submission" date="2023-01" db="EMBL/GenBank/DDBJ databases">
        <title>Novel species of the genus Asticcacaulis isolated from rivers.</title>
        <authorList>
            <person name="Lu H."/>
        </authorList>
    </citation>
    <scope>NUCLEOTIDE SEQUENCE [LARGE SCALE GENOMIC DNA]</scope>
    <source>
        <strain evidence="5 6">LKC15W</strain>
    </source>
</reference>
<dbReference type="SUPFAM" id="SSF52279">
    <property type="entry name" value="Beta-D-glucan exohydrolase, C-terminal domain"/>
    <property type="match status" value="1"/>
</dbReference>
<evidence type="ECO:0000256" key="1">
    <source>
        <dbReference type="ARBA" id="ARBA00005336"/>
    </source>
</evidence>
<dbReference type="PANTHER" id="PTHR42715">
    <property type="entry name" value="BETA-GLUCOSIDASE"/>
    <property type="match status" value="1"/>
</dbReference>
<keyword evidence="2" id="KW-0378">Hydrolase</keyword>
<organism evidence="5 6">
    <name type="scientific">Asticcacaulis machinosus</name>
    <dbReference type="NCBI Taxonomy" id="2984211"/>
    <lineage>
        <taxon>Bacteria</taxon>
        <taxon>Pseudomonadati</taxon>
        <taxon>Pseudomonadota</taxon>
        <taxon>Alphaproteobacteria</taxon>
        <taxon>Caulobacterales</taxon>
        <taxon>Caulobacteraceae</taxon>
        <taxon>Asticcacaulis</taxon>
    </lineage>
</organism>
<accession>A0ABT5HHQ3</accession>
<protein>
    <submittedName>
        <fullName evidence="5">Beta-glucosidase</fullName>
    </submittedName>
</protein>
<proteinExistence type="inferred from homology"/>
<keyword evidence="6" id="KW-1185">Reference proteome</keyword>
<feature type="chain" id="PRO_5046036441" evidence="3">
    <location>
        <begin position="27"/>
        <end position="762"/>
    </location>
</feature>
<dbReference type="Pfam" id="PF00933">
    <property type="entry name" value="Glyco_hydro_3"/>
    <property type="match status" value="1"/>
</dbReference>
<name>A0ABT5HHQ3_9CAUL</name>
<feature type="signal peptide" evidence="3">
    <location>
        <begin position="1"/>
        <end position="26"/>
    </location>
</feature>
<dbReference type="PRINTS" id="PR00133">
    <property type="entry name" value="GLHYDRLASE3"/>
</dbReference>
<dbReference type="SMART" id="SM01217">
    <property type="entry name" value="Fn3_like"/>
    <property type="match status" value="1"/>
</dbReference>
<gene>
    <name evidence="5" type="ORF">PQU98_06265</name>
</gene>
<dbReference type="Gene3D" id="2.60.40.10">
    <property type="entry name" value="Immunoglobulins"/>
    <property type="match status" value="1"/>
</dbReference>
<dbReference type="Pfam" id="PF14310">
    <property type="entry name" value="Fn3-like"/>
    <property type="match status" value="1"/>
</dbReference>
<dbReference type="Pfam" id="PF01915">
    <property type="entry name" value="Glyco_hydro_3_C"/>
    <property type="match status" value="1"/>
</dbReference>
<dbReference type="InterPro" id="IPR013783">
    <property type="entry name" value="Ig-like_fold"/>
</dbReference>
<dbReference type="InterPro" id="IPR017853">
    <property type="entry name" value="GH"/>
</dbReference>
<dbReference type="InterPro" id="IPR026891">
    <property type="entry name" value="Fn3-like"/>
</dbReference>
<dbReference type="Gene3D" id="3.40.50.1700">
    <property type="entry name" value="Glycoside hydrolase family 3 C-terminal domain"/>
    <property type="match status" value="1"/>
</dbReference>
<dbReference type="Proteomes" id="UP001218579">
    <property type="component" value="Unassembled WGS sequence"/>
</dbReference>
<evidence type="ECO:0000256" key="2">
    <source>
        <dbReference type="ARBA" id="ARBA00022801"/>
    </source>
</evidence>